<dbReference type="Gene3D" id="2.30.110.10">
    <property type="entry name" value="Electron Transport, Fmn-binding Protein, Chain A"/>
    <property type="match status" value="1"/>
</dbReference>
<evidence type="ECO:0000259" key="1">
    <source>
        <dbReference type="Pfam" id="PF01243"/>
    </source>
</evidence>
<dbReference type="EMBL" id="BKBQ01000006">
    <property type="protein sequence ID" value="GEQ53715.1"/>
    <property type="molecule type" value="Genomic_DNA"/>
</dbReference>
<dbReference type="SUPFAM" id="SSF50475">
    <property type="entry name" value="FMN-binding split barrel"/>
    <property type="match status" value="1"/>
</dbReference>
<dbReference type="Proteomes" id="UP000886597">
    <property type="component" value="Unassembled WGS sequence"/>
</dbReference>
<dbReference type="Pfam" id="PF01243">
    <property type="entry name" value="PNPOx_N"/>
    <property type="match status" value="1"/>
</dbReference>
<dbReference type="RefSeq" id="WP_202583563.1">
    <property type="nucleotide sequence ID" value="NZ_BKBO01000006.1"/>
</dbReference>
<reference evidence="3" key="1">
    <citation type="submission" date="2019-08" db="EMBL/GenBank/DDBJ databases">
        <authorList>
            <person name="Ishikawa M."/>
            <person name="Suzuki T."/>
            <person name="Matsutani M."/>
        </authorList>
    </citation>
    <scope>NUCLEOTIDE SEQUENCE</scope>
    <source>
        <strain evidence="3">7C1</strain>
        <strain evidence="2">8C4</strain>
    </source>
</reference>
<comment type="caution">
    <text evidence="3">The sequence shown here is derived from an EMBL/GenBank/DDBJ whole genome shotgun (WGS) entry which is preliminary data.</text>
</comment>
<dbReference type="EMBL" id="BKBO01000006">
    <property type="protein sequence ID" value="GEQ48703.1"/>
    <property type="molecule type" value="Genomic_DNA"/>
</dbReference>
<sequence length="151" mass="17713">MEFQEAVNICFKKIGEKKIMALASSVEDQVMIRNVSCIIKDRRIFFKTDRNFRKTKQLLTNPNVAICYNGVQIEGTALVHGAVVQPKNQFFQELYEAYWKYSFTSYAHKKDEILVEIYPKVIEIWDQDEQNNGFQILIDIKGKDAKVFEYD</sequence>
<dbReference type="InterPro" id="IPR011576">
    <property type="entry name" value="Pyridox_Oxase_N"/>
</dbReference>
<evidence type="ECO:0000313" key="4">
    <source>
        <dbReference type="Proteomes" id="UP000886597"/>
    </source>
</evidence>
<protein>
    <recommendedName>
        <fullName evidence="1">Pyridoxamine 5'-phosphate oxidase N-terminal domain-containing protein</fullName>
    </recommendedName>
</protein>
<evidence type="ECO:0000313" key="5">
    <source>
        <dbReference type="Proteomes" id="UP000886607"/>
    </source>
</evidence>
<name>A0AAN4RLD9_9ENTE</name>
<gene>
    <name evidence="2" type="ORF">TK11N_05550</name>
    <name evidence="3" type="ORF">TK2N_05590</name>
</gene>
<accession>A0AAN4RLD9</accession>
<proteinExistence type="predicted"/>
<organism evidence="3 4">
    <name type="scientific">Tetragenococcus koreensis</name>
    <dbReference type="NCBI Taxonomy" id="290335"/>
    <lineage>
        <taxon>Bacteria</taxon>
        <taxon>Bacillati</taxon>
        <taxon>Bacillota</taxon>
        <taxon>Bacilli</taxon>
        <taxon>Lactobacillales</taxon>
        <taxon>Enterococcaceae</taxon>
        <taxon>Tetragenococcus</taxon>
    </lineage>
</organism>
<feature type="domain" description="Pyridoxamine 5'-phosphate oxidase N-terminal" evidence="1">
    <location>
        <begin position="15"/>
        <end position="125"/>
    </location>
</feature>
<dbReference type="InterPro" id="IPR012349">
    <property type="entry name" value="Split_barrel_FMN-bd"/>
</dbReference>
<evidence type="ECO:0000313" key="2">
    <source>
        <dbReference type="EMBL" id="GEQ48703.1"/>
    </source>
</evidence>
<reference evidence="3" key="2">
    <citation type="journal article" date="2020" name="Int. Dairy J.">
        <title>Lactic acid bacterial diversity in Brie cheese focusing on salt concentration and pH of isolation medium and characterisation of halophilic and alkaliphilic lactic acid bacterial isolates.</title>
        <authorList>
            <person name="Unno R."/>
            <person name="Matsutani M."/>
            <person name="Suzuki T."/>
            <person name="Kodama K."/>
            <person name="Matsushita H."/>
            <person name="Yamasato K."/>
            <person name="Koizumi Y."/>
            <person name="Ishikawa M."/>
        </authorList>
    </citation>
    <scope>NUCLEOTIDE SEQUENCE</scope>
    <source>
        <strain evidence="3">7C1</strain>
        <strain evidence="2">8C4</strain>
    </source>
</reference>
<evidence type="ECO:0000313" key="3">
    <source>
        <dbReference type="EMBL" id="GEQ53715.1"/>
    </source>
</evidence>
<dbReference type="AlphaFoldDB" id="A0AAN4RLD9"/>
<dbReference type="Proteomes" id="UP000886607">
    <property type="component" value="Unassembled WGS sequence"/>
</dbReference>
<keyword evidence="5" id="KW-1185">Reference proteome</keyword>